<dbReference type="RefSeq" id="WP_229716380.1">
    <property type="nucleotide sequence ID" value="NZ_BMMX01000090.1"/>
</dbReference>
<reference evidence="1" key="2">
    <citation type="submission" date="2020-09" db="EMBL/GenBank/DDBJ databases">
        <authorList>
            <person name="Sun Q."/>
            <person name="Zhou Y."/>
        </authorList>
    </citation>
    <scope>NUCLEOTIDE SEQUENCE</scope>
    <source>
        <strain evidence="1">CGMCC 4.7299</strain>
    </source>
</reference>
<name>A0A8J3FT63_9ACTN</name>
<dbReference type="Gene3D" id="3.40.50.10420">
    <property type="entry name" value="NagB/RpiA/CoA transferase-like"/>
    <property type="match status" value="1"/>
</dbReference>
<evidence type="ECO:0008006" key="3">
    <source>
        <dbReference type="Google" id="ProtNLM"/>
    </source>
</evidence>
<dbReference type="PANTHER" id="PTHR13017:SF0">
    <property type="entry name" value="METHENYLTETRAHYDROFOLATE SYNTHASE DOMAIN-CONTAINING PROTEIN"/>
    <property type="match status" value="1"/>
</dbReference>
<evidence type="ECO:0000313" key="1">
    <source>
        <dbReference type="EMBL" id="GGL21123.1"/>
    </source>
</evidence>
<dbReference type="PANTHER" id="PTHR13017">
    <property type="entry name" value="5-FORMYLTETRAHYDROFOLATE CYCLO-LIGASE-RELATED"/>
    <property type="match status" value="1"/>
</dbReference>
<dbReference type="InterPro" id="IPR002698">
    <property type="entry name" value="FTHF_cligase"/>
</dbReference>
<accession>A0A8J3FT63</accession>
<evidence type="ECO:0000313" key="2">
    <source>
        <dbReference type="Proteomes" id="UP000656042"/>
    </source>
</evidence>
<keyword evidence="2" id="KW-1185">Reference proteome</keyword>
<reference evidence="1" key="1">
    <citation type="journal article" date="2014" name="Int. J. Syst. Evol. Microbiol.">
        <title>Complete genome sequence of Corynebacterium casei LMG S-19264T (=DSM 44701T), isolated from a smear-ripened cheese.</title>
        <authorList>
            <consortium name="US DOE Joint Genome Institute (JGI-PGF)"/>
            <person name="Walter F."/>
            <person name="Albersmeier A."/>
            <person name="Kalinowski J."/>
            <person name="Ruckert C."/>
        </authorList>
    </citation>
    <scope>NUCLEOTIDE SEQUENCE</scope>
    <source>
        <strain evidence="1">CGMCC 4.7299</strain>
    </source>
</reference>
<proteinExistence type="predicted"/>
<dbReference type="SUPFAM" id="SSF100950">
    <property type="entry name" value="NagB/RpiA/CoA transferase-like"/>
    <property type="match status" value="1"/>
</dbReference>
<protein>
    <recommendedName>
        <fullName evidence="3">5-formyltetrahydrofolate cyclo-ligase</fullName>
    </recommendedName>
</protein>
<dbReference type="EMBL" id="BMMX01000090">
    <property type="protein sequence ID" value="GGL21123.1"/>
    <property type="molecule type" value="Genomic_DNA"/>
</dbReference>
<gene>
    <name evidence="1" type="ORF">GCM10012284_64730</name>
</gene>
<comment type="caution">
    <text evidence="1">The sequence shown here is derived from an EMBL/GenBank/DDBJ whole genome shotgun (WGS) entry which is preliminary data.</text>
</comment>
<dbReference type="Proteomes" id="UP000656042">
    <property type="component" value="Unassembled WGS sequence"/>
</dbReference>
<dbReference type="GO" id="GO:0005737">
    <property type="term" value="C:cytoplasm"/>
    <property type="evidence" value="ECO:0007669"/>
    <property type="project" value="TreeGrafter"/>
</dbReference>
<dbReference type="Pfam" id="PF01812">
    <property type="entry name" value="5-FTHF_cyc-lig"/>
    <property type="match status" value="1"/>
</dbReference>
<dbReference type="InterPro" id="IPR024185">
    <property type="entry name" value="FTHF_cligase-like_sf"/>
</dbReference>
<organism evidence="1 2">
    <name type="scientific">Mangrovihabitans endophyticus</name>
    <dbReference type="NCBI Taxonomy" id="1751298"/>
    <lineage>
        <taxon>Bacteria</taxon>
        <taxon>Bacillati</taxon>
        <taxon>Actinomycetota</taxon>
        <taxon>Actinomycetes</taxon>
        <taxon>Micromonosporales</taxon>
        <taxon>Micromonosporaceae</taxon>
        <taxon>Mangrovihabitans</taxon>
    </lineage>
</organism>
<dbReference type="InterPro" id="IPR037171">
    <property type="entry name" value="NagB/RpiA_transferase-like"/>
</dbReference>
<dbReference type="AlphaFoldDB" id="A0A8J3FT63"/>
<sequence>MSPSNLPVQQAKQQLRSRIWQTLERHHVVEDGVTGYIPDFTGADRAAARLAATDAWQHAHTIAANPDRAQLAARALALTHGKTVYMAVPRLAGTRPFYLLDPTQLHQPPEQAALHQTAGRHAPTVTTDQMQPIDLIICGSVAVTPTGARLGKGAGYTDLEIALLTEAHLITDHTTIATTIHPLQLIHDPIPETPHDFPIDLIVTPDHTLTCPRRPRPTGLLTDHLTTDLITAIPALSARQPHRKRR</sequence>